<keyword evidence="1" id="KW-0433">Leucine-rich repeat</keyword>
<gene>
    <name evidence="4" type="primary">Contig17956.g19085</name>
    <name evidence="4" type="ORF">STYLEM_8296</name>
</gene>
<sequence length="738" mass="85594">MNPKFNNFTVEVVQLDQHSDKKDEEFEFNMANDLDEDEGLNDTKRMLVQLKDQRRNTNRKFTHEIQEIRKREISKGIKEPMTPNVNTRRIDQHKEVRFSNLDNKKDGSEHKARQSITSQSKNISPSPLIPRRAPQSKQSQSVVEAYKEKYREYSYRGSIIATNSIRKPSKFIMNQETRAMAQRRQESQNQEGFINKFREQFRQQSFMQNHEGNLEKDQEVRLQFQRTILGDQMKSQNHQSSDHKEIHVEDSFTEESKLTEDPSGEESKTATQQQDYNQAEGEDIPLRNRITFNPPQVAPLDSQRFKNLKVETAVNKVTRQPSNPGIRKRNSNIGLTSPIKLGKSLYHIEGKNENKQEDERKVTLKNTSIMIEKFKIQRDESIKRKRQRVSHENKKTSNNKVTNDENLTTANEEEKIGSQSRYVKSKFSKRIEDPQTNSLSVSKQTPILISHHTPSAQFMFTTRKTLNLYTEHGKKSSGYTVNGVKQYESKSNPSLIQFGPNSSSHMVSSLNQPNIEKPKEEQFKGVFTIDRKRPPNVRIFSNKVVTDETLCELLLYLETENVTTISMPNCKLYDAGLSILFEFLLAIKNLQRLKVCNNIMQLFPKEMPFLESATYIMGLALKQQKNLQVFELHGFFFKQDDYETLFEGLSSCHQLKQLTFSNNGLQDYGVEYISQLIEDPRMNIKQMTLMNNQLMDEGAEFLADAIQSEYCKLEKLDLKLNFIKDKGAALFVDGKLSD</sequence>
<dbReference type="InterPro" id="IPR051261">
    <property type="entry name" value="NLR"/>
</dbReference>
<protein>
    <recommendedName>
        <fullName evidence="6">Leucine Rich Repeat family protein</fullName>
    </recommendedName>
</protein>
<evidence type="ECO:0000313" key="4">
    <source>
        <dbReference type="EMBL" id="CDW79310.1"/>
    </source>
</evidence>
<feature type="compositionally biased region" description="Basic and acidic residues" evidence="3">
    <location>
        <begin position="240"/>
        <end position="268"/>
    </location>
</feature>
<dbReference type="PANTHER" id="PTHR24106">
    <property type="entry name" value="NACHT, LRR AND CARD DOMAINS-CONTAINING"/>
    <property type="match status" value="1"/>
</dbReference>
<accession>A0A078AAK6</accession>
<keyword evidence="2" id="KW-0677">Repeat</keyword>
<dbReference type="InParanoid" id="A0A078AAK6"/>
<keyword evidence="5" id="KW-1185">Reference proteome</keyword>
<name>A0A078AAK6_STYLE</name>
<feature type="region of interest" description="Disordered" evidence="3">
    <location>
        <begin position="381"/>
        <end position="422"/>
    </location>
</feature>
<feature type="region of interest" description="Disordered" evidence="3">
    <location>
        <begin position="79"/>
        <end position="140"/>
    </location>
</feature>
<dbReference type="SMART" id="SM00368">
    <property type="entry name" value="LRR_RI"/>
    <property type="match status" value="4"/>
</dbReference>
<evidence type="ECO:0000256" key="2">
    <source>
        <dbReference type="ARBA" id="ARBA00022737"/>
    </source>
</evidence>
<proteinExistence type="predicted"/>
<feature type="region of interest" description="Disordered" evidence="3">
    <location>
        <begin position="232"/>
        <end position="299"/>
    </location>
</feature>
<feature type="compositionally biased region" description="Basic and acidic residues" evidence="3">
    <location>
        <begin position="88"/>
        <end position="112"/>
    </location>
</feature>
<feature type="compositionally biased region" description="Polar residues" evidence="3">
    <location>
        <begin position="114"/>
        <end position="125"/>
    </location>
</feature>
<dbReference type="OrthoDB" id="201274at2759"/>
<reference evidence="4 5" key="1">
    <citation type="submission" date="2014-06" db="EMBL/GenBank/DDBJ databases">
        <authorList>
            <person name="Swart Estienne"/>
        </authorList>
    </citation>
    <scope>NUCLEOTIDE SEQUENCE [LARGE SCALE GENOMIC DNA]</scope>
    <source>
        <strain evidence="4 5">130c</strain>
    </source>
</reference>
<organism evidence="4 5">
    <name type="scientific">Stylonychia lemnae</name>
    <name type="common">Ciliate</name>
    <dbReference type="NCBI Taxonomy" id="5949"/>
    <lineage>
        <taxon>Eukaryota</taxon>
        <taxon>Sar</taxon>
        <taxon>Alveolata</taxon>
        <taxon>Ciliophora</taxon>
        <taxon>Intramacronucleata</taxon>
        <taxon>Spirotrichea</taxon>
        <taxon>Stichotrichia</taxon>
        <taxon>Sporadotrichida</taxon>
        <taxon>Oxytrichidae</taxon>
        <taxon>Stylonychinae</taxon>
        <taxon>Stylonychia</taxon>
    </lineage>
</organism>
<evidence type="ECO:0008006" key="6">
    <source>
        <dbReference type="Google" id="ProtNLM"/>
    </source>
</evidence>
<evidence type="ECO:0000256" key="3">
    <source>
        <dbReference type="SAM" id="MobiDB-lite"/>
    </source>
</evidence>
<evidence type="ECO:0000256" key="1">
    <source>
        <dbReference type="ARBA" id="ARBA00022614"/>
    </source>
</evidence>
<dbReference type="SUPFAM" id="SSF52047">
    <property type="entry name" value="RNI-like"/>
    <property type="match status" value="1"/>
</dbReference>
<feature type="compositionally biased region" description="Polar residues" evidence="3">
    <location>
        <begin position="396"/>
        <end position="410"/>
    </location>
</feature>
<evidence type="ECO:0000313" key="5">
    <source>
        <dbReference type="Proteomes" id="UP000039865"/>
    </source>
</evidence>
<dbReference type="Proteomes" id="UP000039865">
    <property type="component" value="Unassembled WGS sequence"/>
</dbReference>
<dbReference type="EMBL" id="CCKQ01007882">
    <property type="protein sequence ID" value="CDW79310.1"/>
    <property type="molecule type" value="Genomic_DNA"/>
</dbReference>
<dbReference type="InterPro" id="IPR032675">
    <property type="entry name" value="LRR_dom_sf"/>
</dbReference>
<dbReference type="AlphaFoldDB" id="A0A078AAK6"/>
<dbReference type="Gene3D" id="3.80.10.10">
    <property type="entry name" value="Ribonuclease Inhibitor"/>
    <property type="match status" value="1"/>
</dbReference>